<evidence type="ECO:0000313" key="2">
    <source>
        <dbReference type="EMBL" id="PNP94531.1"/>
    </source>
</evidence>
<protein>
    <recommendedName>
        <fullName evidence="1">GmrSD restriction endonucleases N-terminal domain-containing protein</fullName>
    </recommendedName>
</protein>
<reference evidence="2 3" key="1">
    <citation type="submission" date="2017-03" db="EMBL/GenBank/DDBJ databases">
        <authorList>
            <person name="Afonso C.L."/>
            <person name="Miller P.J."/>
            <person name="Scott M.A."/>
            <person name="Spackman E."/>
            <person name="Goraichik I."/>
            <person name="Dimitrov K.M."/>
            <person name="Suarez D.L."/>
            <person name="Swayne D.E."/>
        </authorList>
    </citation>
    <scope>NUCLEOTIDE SEQUENCE [LARGE SCALE GENOMIC DNA]</scope>
    <source>
        <strain evidence="2 3">DNF00076</strain>
    </source>
</reference>
<dbReference type="RefSeq" id="WP_103003287.1">
    <property type="nucleotide sequence ID" value="NZ_NBAX01000005.1"/>
</dbReference>
<sequence>MTSHKIPLKELSVDELFNSPEEYSYEIPIYQRNYAWEIDEITTLVTDVWDACQMKKKVYYIGTLVSYVRGNNKFEVIDGQQRLTTLYLMMSFLKRNSIKNKLTYRARQKSNDAIKDLGNVDNRNVDQGIYNGYKCVKRAIDEIVGDKNKEAFINYLLNQVHIIHYNVPRDVDLNHYFEVMNSRGEQLEKHEIVKAKLIAYLEKTERNKFAAIWQACSEMNVYVQVRIPEEKDNLIFEPSLKTFKYYNASFDDLPEFGQHNDLHTLQEFINGTTEPSTDKERTGRTEIFQPIIDFPNFLLIVLKITRMESPDFEPEKFILDDKELINAFENAQPDKDFVKRFGFNLLKAKYLLDNYVVHHVDEIDMPDSNPWQLEHWQHKGDSYNSKNLSDDNRLQNKLVQLLSMFEVSFTPRQRKNYLFYSLYHLFGDNDLEHYADFLSKLADKYFFDIYLEKDNLNKINTPLPRAFDTVILKEGKIDLQLNQKSFYDISIFGNGDNKTEGIPLFMFNYLDYKLWNKYAETLLGMNFKEEHAVRKAFFNELGCSDFGLKEFEQFYFSRTRRSLEHFYPQANVSEIIDENKINCFGNYAMIGSQANSSGSYWTPRAKIIRYLDESEKISRVGVASLKLRIMMQMCRDNDHDDRRKEGEEWVYEDMKTHQEKMLRILGVCQ</sequence>
<dbReference type="Pfam" id="PF03235">
    <property type="entry name" value="GmrSD_N"/>
    <property type="match status" value="1"/>
</dbReference>
<dbReference type="Proteomes" id="UP000236634">
    <property type="component" value="Unassembled WGS sequence"/>
</dbReference>
<dbReference type="AlphaFoldDB" id="A0A2K0XJ29"/>
<feature type="domain" description="GmrSD restriction endonucleases N-terminal" evidence="1">
    <location>
        <begin position="14"/>
        <end position="197"/>
    </location>
</feature>
<dbReference type="EMBL" id="NBAX01000005">
    <property type="protein sequence ID" value="PNP94531.1"/>
    <property type="molecule type" value="Genomic_DNA"/>
</dbReference>
<gene>
    <name evidence="2" type="ORF">BFS16_06425</name>
</gene>
<name>A0A2K0XJ29_9BACT</name>
<organism evidence="2 3">
    <name type="scientific">Hoylesella timonensis</name>
    <dbReference type="NCBI Taxonomy" id="386414"/>
    <lineage>
        <taxon>Bacteria</taxon>
        <taxon>Pseudomonadati</taxon>
        <taxon>Bacteroidota</taxon>
        <taxon>Bacteroidia</taxon>
        <taxon>Bacteroidales</taxon>
        <taxon>Prevotellaceae</taxon>
        <taxon>Hoylesella</taxon>
    </lineage>
</organism>
<dbReference type="InterPro" id="IPR004919">
    <property type="entry name" value="GmrSD_N"/>
</dbReference>
<dbReference type="PANTHER" id="PTHR35149:SF1">
    <property type="entry name" value="DUF5655 DOMAIN-CONTAINING PROTEIN"/>
    <property type="match status" value="1"/>
</dbReference>
<dbReference type="PANTHER" id="PTHR35149">
    <property type="entry name" value="SLL5132 PROTEIN"/>
    <property type="match status" value="1"/>
</dbReference>
<proteinExistence type="predicted"/>
<accession>A0A2K0XJ29</accession>
<comment type="caution">
    <text evidence="2">The sequence shown here is derived from an EMBL/GenBank/DDBJ whole genome shotgun (WGS) entry which is preliminary data.</text>
</comment>
<evidence type="ECO:0000313" key="3">
    <source>
        <dbReference type="Proteomes" id="UP000236634"/>
    </source>
</evidence>
<evidence type="ECO:0000259" key="1">
    <source>
        <dbReference type="Pfam" id="PF03235"/>
    </source>
</evidence>